<dbReference type="GO" id="GO:0019323">
    <property type="term" value="P:pentose catabolic process"/>
    <property type="evidence" value="ECO:0007669"/>
    <property type="project" value="UniProtKB-UniRule"/>
</dbReference>
<feature type="binding site" evidence="10 13">
    <location>
        <begin position="112"/>
        <end position="115"/>
    </location>
    <ligand>
        <name>substrate</name>
    </ligand>
</feature>
<comment type="similarity">
    <text evidence="6 10">Belongs to the ribulose-phosphate 3-epimerase family.</text>
</comment>
<comment type="cofactor">
    <cofactor evidence="4">
        <name>Zn(2+)</name>
        <dbReference type="ChEBI" id="CHEBI:29105"/>
    </cofactor>
</comment>
<dbReference type="PIRSF" id="PIRSF001461">
    <property type="entry name" value="RPE"/>
    <property type="match status" value="1"/>
</dbReference>
<evidence type="ECO:0000256" key="13">
    <source>
        <dbReference type="PIRSR" id="PIRSR001461-3"/>
    </source>
</evidence>
<reference evidence="14" key="1">
    <citation type="journal article" date="2014" name="ISME J.">
        <title>Genomic properties of Marine Group A bacteria indicate a role in the marine sulfur cycle.</title>
        <authorList>
            <person name="Wright J.J."/>
            <person name="Mewis K."/>
            <person name="Hanson N.W."/>
            <person name="Konwar K.M."/>
            <person name="Maas K.R."/>
            <person name="Hallam S.J."/>
        </authorList>
    </citation>
    <scope>NUCLEOTIDE SEQUENCE</scope>
</reference>
<dbReference type="AlphaFoldDB" id="S4WA65"/>
<feature type="binding site" evidence="10 12">
    <location>
        <position position="146"/>
    </location>
    <ligand>
        <name>a divalent metal cation</name>
        <dbReference type="ChEBI" id="CHEBI:60240"/>
    </ligand>
</feature>
<evidence type="ECO:0000256" key="1">
    <source>
        <dbReference type="ARBA" id="ARBA00001782"/>
    </source>
</evidence>
<dbReference type="Gene3D" id="3.20.20.70">
    <property type="entry name" value="Aldolase class I"/>
    <property type="match status" value="1"/>
</dbReference>
<comment type="catalytic activity">
    <reaction evidence="1 10">
        <text>D-ribulose 5-phosphate = D-xylulose 5-phosphate</text>
        <dbReference type="Rhea" id="RHEA:13677"/>
        <dbReference type="ChEBI" id="CHEBI:57737"/>
        <dbReference type="ChEBI" id="CHEBI:58121"/>
        <dbReference type="EC" id="5.1.3.1"/>
    </reaction>
</comment>
<evidence type="ECO:0000256" key="9">
    <source>
        <dbReference type="ARBA" id="ARBA00023235"/>
    </source>
</evidence>
<evidence type="ECO:0000256" key="4">
    <source>
        <dbReference type="ARBA" id="ARBA00001947"/>
    </source>
</evidence>
<keyword evidence="10" id="KW-0119">Carbohydrate metabolism</keyword>
<keyword evidence="12" id="KW-0464">Manganese</keyword>
<feature type="binding site" evidence="10 13">
    <location>
        <begin position="168"/>
        <end position="169"/>
    </location>
    <ligand>
        <name>substrate</name>
    </ligand>
</feature>
<dbReference type="HAMAP" id="MF_02227">
    <property type="entry name" value="RPE"/>
    <property type="match status" value="1"/>
</dbReference>
<evidence type="ECO:0000256" key="3">
    <source>
        <dbReference type="ARBA" id="ARBA00001941"/>
    </source>
</evidence>
<feature type="active site" description="Proton acceptor" evidence="10 11">
    <location>
        <position position="5"/>
    </location>
</feature>
<feature type="binding site" evidence="10 12">
    <location>
        <position position="36"/>
    </location>
    <ligand>
        <name>a divalent metal cation</name>
        <dbReference type="ChEBI" id="CHEBI:60240"/>
    </ligand>
</feature>
<evidence type="ECO:0000256" key="6">
    <source>
        <dbReference type="ARBA" id="ARBA00009541"/>
    </source>
</evidence>
<dbReference type="FunFam" id="3.20.20.70:FF:000004">
    <property type="entry name" value="Ribulose-phosphate 3-epimerase"/>
    <property type="match status" value="1"/>
</dbReference>
<dbReference type="PROSITE" id="PS01085">
    <property type="entry name" value="RIBUL_P_3_EPIMER_1"/>
    <property type="match status" value="1"/>
</dbReference>
<evidence type="ECO:0000256" key="2">
    <source>
        <dbReference type="ARBA" id="ARBA00001936"/>
    </source>
</evidence>
<evidence type="ECO:0000256" key="12">
    <source>
        <dbReference type="PIRSR" id="PIRSR001461-2"/>
    </source>
</evidence>
<proteinExistence type="inferred from homology"/>
<dbReference type="GO" id="GO:0005737">
    <property type="term" value="C:cytoplasm"/>
    <property type="evidence" value="ECO:0007669"/>
    <property type="project" value="UniProtKB-ARBA"/>
</dbReference>
<evidence type="ECO:0000256" key="8">
    <source>
        <dbReference type="ARBA" id="ARBA00022723"/>
    </source>
</evidence>
<keyword evidence="12" id="KW-0862">Zinc</keyword>
<evidence type="ECO:0000256" key="5">
    <source>
        <dbReference type="ARBA" id="ARBA00001954"/>
    </source>
</evidence>
<dbReference type="NCBIfam" id="NF004076">
    <property type="entry name" value="PRK05581.1-4"/>
    <property type="match status" value="1"/>
</dbReference>
<feature type="binding site" evidence="10 13">
    <location>
        <position position="36"/>
    </location>
    <ligand>
        <name>substrate</name>
    </ligand>
</feature>
<dbReference type="GO" id="GO:0046872">
    <property type="term" value="F:metal ion binding"/>
    <property type="evidence" value="ECO:0007669"/>
    <property type="project" value="UniProtKB-UniRule"/>
</dbReference>
<feature type="binding site" evidence="10 12">
    <location>
        <position position="3"/>
    </location>
    <ligand>
        <name>a divalent metal cation</name>
        <dbReference type="ChEBI" id="CHEBI:60240"/>
    </ligand>
</feature>
<dbReference type="CDD" id="cd00429">
    <property type="entry name" value="RPE"/>
    <property type="match status" value="1"/>
</dbReference>
<gene>
    <name evidence="10" type="primary">rpe</name>
</gene>
<comment type="cofactor">
    <cofactor evidence="10 12">
        <name>a divalent metal cation</name>
        <dbReference type="ChEBI" id="CHEBI:60240"/>
    </cofactor>
    <text evidence="10 12">Binds 1 divalent metal cation per subunit.</text>
</comment>
<dbReference type="GO" id="GO:0004750">
    <property type="term" value="F:D-ribulose-phosphate 3-epimerase activity"/>
    <property type="evidence" value="ECO:0007669"/>
    <property type="project" value="UniProtKB-UniRule"/>
</dbReference>
<evidence type="ECO:0000256" key="11">
    <source>
        <dbReference type="PIRSR" id="PIRSR001461-1"/>
    </source>
</evidence>
<feature type="active site" description="Proton donor" evidence="10 11">
    <location>
        <position position="146"/>
    </location>
</feature>
<dbReference type="InterPro" id="IPR013785">
    <property type="entry name" value="Aldolase_TIM"/>
</dbReference>
<keyword evidence="9 10" id="KW-0413">Isomerase</keyword>
<dbReference type="InterPro" id="IPR011060">
    <property type="entry name" value="RibuloseP-bd_barrel"/>
</dbReference>
<dbReference type="EC" id="5.1.3.1" evidence="7 10"/>
<dbReference type="SUPFAM" id="SSF51366">
    <property type="entry name" value="Ribulose-phoshate binding barrel"/>
    <property type="match status" value="1"/>
</dbReference>
<dbReference type="EMBL" id="KF170422">
    <property type="protein sequence ID" value="AGO88005.1"/>
    <property type="molecule type" value="Genomic_DNA"/>
</dbReference>
<comment type="function">
    <text evidence="10">Catalyzes the reversible epimerization of D-ribulose 5-phosphate to D-xylulose 5-phosphate.</text>
</comment>
<dbReference type="InterPro" id="IPR000056">
    <property type="entry name" value="Ribul_P_3_epim-like"/>
</dbReference>
<comment type="cofactor">
    <cofactor evidence="2">
        <name>Mn(2+)</name>
        <dbReference type="ChEBI" id="CHEBI:29035"/>
    </cofactor>
</comment>
<keyword evidence="12" id="KW-0170">Cobalt</keyword>
<protein>
    <recommendedName>
        <fullName evidence="7 10">Ribulose-phosphate 3-epimerase</fullName>
        <ecNumber evidence="7 10">5.1.3.1</ecNumber>
    </recommendedName>
</protein>
<dbReference type="InterPro" id="IPR026019">
    <property type="entry name" value="Ribul_P_3_epim"/>
</dbReference>
<evidence type="ECO:0000256" key="10">
    <source>
        <dbReference type="HAMAP-Rule" id="MF_02227"/>
    </source>
</evidence>
<dbReference type="GO" id="GO:0006098">
    <property type="term" value="P:pentose-phosphate shunt"/>
    <property type="evidence" value="ECO:0007669"/>
    <property type="project" value="UniProtKB-UniRule"/>
</dbReference>
<name>S4WA65_9BACT</name>
<dbReference type="PANTHER" id="PTHR11749">
    <property type="entry name" value="RIBULOSE-5-PHOSPHATE-3-EPIMERASE"/>
    <property type="match status" value="1"/>
</dbReference>
<comment type="cofactor">
    <cofactor evidence="3">
        <name>Co(2+)</name>
        <dbReference type="ChEBI" id="CHEBI:48828"/>
    </cofactor>
</comment>
<organism evidence="14">
    <name type="scientific">uncultured bacterium 122006-I05</name>
    <dbReference type="NCBI Taxonomy" id="1343837"/>
    <lineage>
        <taxon>Bacteria</taxon>
        <taxon>environmental samples</taxon>
    </lineage>
</organism>
<evidence type="ECO:0000256" key="7">
    <source>
        <dbReference type="ARBA" id="ARBA00013188"/>
    </source>
</evidence>
<dbReference type="PROSITE" id="PS01086">
    <property type="entry name" value="RIBUL_P_3_EPIMER_2"/>
    <property type="match status" value="1"/>
</dbReference>
<keyword evidence="8 10" id="KW-0479">Metal-binding</keyword>
<sequence>MVHIDVMDGHFVPNITMGPVVVEGVRRSTDQVLDVHLMIENPDRYIADFAKAGSDMITVHIETCLKVQEVFQQIRDEGVKPGITLRPSTDLETIEDTLNEVDLVLVMSVEPGFSGQAFIPEMMDRISKVREWVDKMGKTRPEISVDGDVKLHNAREVISAGANIVVSGSGVFGTSDPVDTMKEFAALT</sequence>
<comment type="caution">
    <text evidence="10">Lacks conserved residue(s) required for the propagation of feature annotation.</text>
</comment>
<dbReference type="NCBIfam" id="TIGR01163">
    <property type="entry name" value="rpe"/>
    <property type="match status" value="1"/>
</dbReference>
<comment type="pathway">
    <text evidence="10">Carbohydrate degradation.</text>
</comment>
<accession>S4WA65</accession>
<comment type="cofactor">
    <cofactor evidence="5">
        <name>Fe(2+)</name>
        <dbReference type="ChEBI" id="CHEBI:29033"/>
    </cofactor>
</comment>
<dbReference type="Pfam" id="PF00834">
    <property type="entry name" value="Ribul_P_3_epim"/>
    <property type="match status" value="1"/>
</dbReference>
<feature type="binding site" evidence="10 12">
    <location>
        <position position="5"/>
    </location>
    <ligand>
        <name>a divalent metal cation</name>
        <dbReference type="ChEBI" id="CHEBI:60240"/>
    </ligand>
</feature>
<evidence type="ECO:0000313" key="14">
    <source>
        <dbReference type="EMBL" id="AGO88005.1"/>
    </source>
</evidence>